<dbReference type="PATRIC" id="fig|28037.235.peg.2117"/>
<accession>A0A150NJ86</accession>
<sequence>MLTVAYQPNHRYRKDWRLLMKESVDSWFATINYFDTHLKNL</sequence>
<dbReference type="AlphaFoldDB" id="A0A150NJ86"/>
<comment type="caution">
    <text evidence="1">The sequence shown here is derived from an EMBL/GenBank/DDBJ whole genome shotgun (WGS) entry which is preliminary data.</text>
</comment>
<dbReference type="EMBL" id="LROU01000126">
    <property type="protein sequence ID" value="KYF33531.1"/>
    <property type="molecule type" value="Genomic_DNA"/>
</dbReference>
<evidence type="ECO:0000313" key="1">
    <source>
        <dbReference type="EMBL" id="KYF33531.1"/>
    </source>
</evidence>
<proteinExistence type="predicted"/>
<dbReference type="Proteomes" id="UP000075442">
    <property type="component" value="Unassembled WGS sequence"/>
</dbReference>
<name>A0A150NJ86_STRMT</name>
<organism evidence="1 2">
    <name type="scientific">Streptococcus mitis</name>
    <dbReference type="NCBI Taxonomy" id="28037"/>
    <lineage>
        <taxon>Bacteria</taxon>
        <taxon>Bacillati</taxon>
        <taxon>Bacillota</taxon>
        <taxon>Bacilli</taxon>
        <taxon>Lactobacillales</taxon>
        <taxon>Streptococcaceae</taxon>
        <taxon>Streptococcus</taxon>
        <taxon>Streptococcus mitis group</taxon>
    </lineage>
</organism>
<reference evidence="1 2" key="1">
    <citation type="submission" date="2016-01" db="EMBL/GenBank/DDBJ databases">
        <title>Highly variable Streptococcus oralis 1 are common among viridans streptococci isolated from primates.</title>
        <authorList>
            <person name="Denapaite D."/>
            <person name="Rieger M."/>
            <person name="Koendgen S."/>
            <person name="Brueckner R."/>
            <person name="Ochigava I."/>
            <person name="Kappeler P."/>
            <person name="Maetz-Rensing K."/>
            <person name="Leendertz F."/>
        </authorList>
    </citation>
    <scope>NUCLEOTIDE SEQUENCE [LARGE SCALE GENOMIC DNA]</scope>
    <source>
        <strain evidence="1 2">M3-1</strain>
    </source>
</reference>
<evidence type="ECO:0000313" key="2">
    <source>
        <dbReference type="Proteomes" id="UP000075442"/>
    </source>
</evidence>
<protein>
    <submittedName>
        <fullName evidence="1">Acyl-CoA thioesterase 1</fullName>
    </submittedName>
</protein>
<gene>
    <name evidence="1" type="ORF">SMIM3I_01933</name>
</gene>